<evidence type="ECO:0000313" key="2">
    <source>
        <dbReference type="EMBL" id="GAP14597.1"/>
    </source>
</evidence>
<dbReference type="EMBL" id="DF967972">
    <property type="protein sequence ID" value="GAP14597.1"/>
    <property type="molecule type" value="Genomic_DNA"/>
</dbReference>
<keyword evidence="1" id="KW-0446">Lipid-binding</keyword>
<dbReference type="PANTHER" id="PTHR33434">
    <property type="entry name" value="DEGV DOMAIN-CONTAINING PROTEIN DR_1986-RELATED"/>
    <property type="match status" value="1"/>
</dbReference>
<protein>
    <submittedName>
        <fullName evidence="2">EDD domain protein, DegV family</fullName>
    </submittedName>
</protein>
<dbReference type="InterPro" id="IPR043168">
    <property type="entry name" value="DegV_C"/>
</dbReference>
<dbReference type="GO" id="GO:0008289">
    <property type="term" value="F:lipid binding"/>
    <property type="evidence" value="ECO:0007669"/>
    <property type="project" value="UniProtKB-KW"/>
</dbReference>
<dbReference type="AlphaFoldDB" id="A0A0S7BLG4"/>
<dbReference type="SUPFAM" id="SSF82549">
    <property type="entry name" value="DAK1/DegV-like"/>
    <property type="match status" value="1"/>
</dbReference>
<dbReference type="Pfam" id="PF02645">
    <property type="entry name" value="DegV"/>
    <property type="match status" value="1"/>
</dbReference>
<dbReference type="InterPro" id="IPR050270">
    <property type="entry name" value="DegV_domain_contain"/>
</dbReference>
<dbReference type="STRING" id="360412.LARV_02370"/>
<dbReference type="Gene3D" id="3.40.50.10440">
    <property type="entry name" value="Dihydroxyacetone kinase, domain 1"/>
    <property type="match status" value="1"/>
</dbReference>
<evidence type="ECO:0000313" key="3">
    <source>
        <dbReference type="Proteomes" id="UP000055060"/>
    </source>
</evidence>
<dbReference type="Proteomes" id="UP000055060">
    <property type="component" value="Unassembled WGS sequence"/>
</dbReference>
<dbReference type="InterPro" id="IPR003797">
    <property type="entry name" value="DegV"/>
</dbReference>
<gene>
    <name evidence="2" type="ORF">LARV_02370</name>
</gene>
<keyword evidence="3" id="KW-1185">Reference proteome</keyword>
<name>A0A0S7BLG4_9CHLR</name>
<dbReference type="NCBIfam" id="TIGR00762">
    <property type="entry name" value="DegV"/>
    <property type="match status" value="1"/>
</dbReference>
<dbReference type="PANTHER" id="PTHR33434:SF2">
    <property type="entry name" value="FATTY ACID-BINDING PROTEIN TM_1468"/>
    <property type="match status" value="1"/>
</dbReference>
<evidence type="ECO:0000256" key="1">
    <source>
        <dbReference type="ARBA" id="ARBA00023121"/>
    </source>
</evidence>
<reference evidence="2" key="1">
    <citation type="submission" date="2015-07" db="EMBL/GenBank/DDBJ databases">
        <title>Draft Genome Sequences of Anaerolinea thermolimosa IMO-1, Bellilinea caldifistulae GOMI-1, Leptolinea tardivitalis YMTK-2, Levilinea saccharolytica KIBI-1,Longilinea arvoryzae KOME-1, Previously Described as Members of the Anaerolineaceae (Chloroflexi).</title>
        <authorList>
            <person name="Sekiguchi Y."/>
            <person name="Ohashi A."/>
            <person name="Matsuura N."/>
            <person name="Tourlousse M.D."/>
        </authorList>
    </citation>
    <scope>NUCLEOTIDE SEQUENCE [LARGE SCALE GENOMIC DNA]</scope>
    <source>
        <strain evidence="2">KOME-1</strain>
    </source>
</reference>
<proteinExistence type="predicted"/>
<accession>A0A0S7BLG4</accession>
<sequence length="216" mass="24237">MANLSQDFDDILVILISSQLSETYQNAVKAAEDTQGRSTITVIDSQTISIGLGILVQTAAGFLEEGRTAVDVEKRIRYMIPHIYTLLCTPGLTYLDHAGFIDPSQATVGELLGLLPIFSLEEGKLSPLEKTRNYRAVLDFFQEFIDEFDQLDYIALLQNGSFSNSDLRQLRQHAEESYSAAQYIEHMLNLPMATLFSPKCVGLFVIEAQNHRDRLE</sequence>
<dbReference type="Gene3D" id="3.30.1180.10">
    <property type="match status" value="1"/>
</dbReference>
<dbReference type="PROSITE" id="PS51482">
    <property type="entry name" value="DEGV"/>
    <property type="match status" value="1"/>
</dbReference>
<organism evidence="2">
    <name type="scientific">Longilinea arvoryzae</name>
    <dbReference type="NCBI Taxonomy" id="360412"/>
    <lineage>
        <taxon>Bacteria</taxon>
        <taxon>Bacillati</taxon>
        <taxon>Chloroflexota</taxon>
        <taxon>Anaerolineae</taxon>
        <taxon>Anaerolineales</taxon>
        <taxon>Anaerolineaceae</taxon>
        <taxon>Longilinea</taxon>
    </lineage>
</organism>